<dbReference type="EMBL" id="CAMXCT030001316">
    <property type="protein sequence ID" value="CAL4776253.1"/>
    <property type="molecule type" value="Genomic_DNA"/>
</dbReference>
<keyword evidence="4" id="KW-1185">Reference proteome</keyword>
<accession>A0A9P1FUS8</accession>
<evidence type="ECO:0000313" key="2">
    <source>
        <dbReference type="EMBL" id="CAL1142316.1"/>
    </source>
</evidence>
<evidence type="ECO:0000313" key="4">
    <source>
        <dbReference type="Proteomes" id="UP001152797"/>
    </source>
</evidence>
<dbReference type="EMBL" id="CAMXCT010001316">
    <property type="protein sequence ID" value="CAI3988941.1"/>
    <property type="molecule type" value="Genomic_DNA"/>
</dbReference>
<evidence type="ECO:0000313" key="1">
    <source>
        <dbReference type="EMBL" id="CAI3988941.1"/>
    </source>
</evidence>
<sequence>MEADLGLDCAFTEDRVDWPRLLGALYELSLNKSHSVVMISSAQLQIHLDSDIERDLESDGCFIGLFTLRLVVVLMTLQQDKLFLEGIHDDRLQRGFERFLRFSMVQVMRSPFAFSLFEALHAYTRKVQEMCPLLDGPPVPVAIREDLLSPNWATLQCIRSRGSPISVQIPTKTWTPWCGVQEPWHSCHQLPRIFCGAVATAAIDCGFE</sequence>
<protein>
    <submittedName>
        <fullName evidence="3">Protein phosphatase PTC7-like fig</fullName>
    </submittedName>
</protein>
<proteinExistence type="predicted"/>
<organism evidence="1">
    <name type="scientific">Cladocopium goreaui</name>
    <dbReference type="NCBI Taxonomy" id="2562237"/>
    <lineage>
        <taxon>Eukaryota</taxon>
        <taxon>Sar</taxon>
        <taxon>Alveolata</taxon>
        <taxon>Dinophyceae</taxon>
        <taxon>Suessiales</taxon>
        <taxon>Symbiodiniaceae</taxon>
        <taxon>Cladocopium</taxon>
    </lineage>
</organism>
<name>A0A9P1FUS8_9DINO</name>
<dbReference type="EMBL" id="CAMXCT020001316">
    <property type="protein sequence ID" value="CAL1142316.1"/>
    <property type="molecule type" value="Genomic_DNA"/>
</dbReference>
<reference evidence="2" key="2">
    <citation type="submission" date="2024-04" db="EMBL/GenBank/DDBJ databases">
        <authorList>
            <person name="Chen Y."/>
            <person name="Shah S."/>
            <person name="Dougan E. K."/>
            <person name="Thang M."/>
            <person name="Chan C."/>
        </authorList>
    </citation>
    <scope>NUCLEOTIDE SEQUENCE [LARGE SCALE GENOMIC DNA]</scope>
</reference>
<reference evidence="1" key="1">
    <citation type="submission" date="2022-10" db="EMBL/GenBank/DDBJ databases">
        <authorList>
            <person name="Chen Y."/>
            <person name="Dougan E. K."/>
            <person name="Chan C."/>
            <person name="Rhodes N."/>
            <person name="Thang M."/>
        </authorList>
    </citation>
    <scope>NUCLEOTIDE SEQUENCE</scope>
</reference>
<comment type="caution">
    <text evidence="1">The sequence shown here is derived from an EMBL/GenBank/DDBJ whole genome shotgun (WGS) entry which is preliminary data.</text>
</comment>
<dbReference type="Proteomes" id="UP001152797">
    <property type="component" value="Unassembled WGS sequence"/>
</dbReference>
<dbReference type="AlphaFoldDB" id="A0A9P1FUS8"/>
<gene>
    <name evidence="1" type="ORF">C1SCF055_LOCUS16054</name>
</gene>
<evidence type="ECO:0000313" key="3">
    <source>
        <dbReference type="EMBL" id="CAL4776253.1"/>
    </source>
</evidence>